<proteinExistence type="inferred from homology"/>
<comment type="similarity">
    <text evidence="1">Belongs to the ParA family.</text>
</comment>
<sequence>MSRIITIANQKGGVGKTVTTLCLGVVLAENGKKVLLVDFDPQGDLTKGLGFRDDDSYMYSLKEALFNEIQEENISHDDYVIHTKENVDLIPANTSLSGVDIQLASVMSRETVFKRFINKFRSKYDYILIDSNPALNLFMINALTAADSVIIPVQAEPYATDGLNDLVRTILNAKKQLNPKLSIDGILITMTDARTNLSKHISSEVRLNFGNHIKVFKEEIPRSVKTAEASLSGQSPILYSPNTDTTQAYRQFAKEVLKGHVKTTTKNQHKFTR</sequence>
<reference evidence="6" key="1">
    <citation type="journal article" date="2022" name="Clin. Infect. Dis.">
        <title>Association between Clostridium innocuum and antibiotic-associated diarrhea in adults and children: A cross-sectional study and comparative genomics analysis.</title>
        <authorList>
            <person name="Cherny K.E."/>
            <person name="Muscat E.B."/>
            <person name="Balaji A."/>
            <person name="Mukherjee J."/>
            <person name="Ozer E.A."/>
            <person name="Angarone M.P."/>
            <person name="Hauser A.R."/>
            <person name="Sichel J.S."/>
            <person name="Amponsah E."/>
            <person name="Kociolek L.K."/>
        </authorList>
    </citation>
    <scope>NUCLEOTIDE SEQUENCE</scope>
    <source>
        <strain evidence="6">NU1-AC-029v</strain>
    </source>
</reference>
<evidence type="ECO:0000256" key="3">
    <source>
        <dbReference type="ARBA" id="ARBA00062323"/>
    </source>
</evidence>
<evidence type="ECO:0000313" key="6">
    <source>
        <dbReference type="EMBL" id="MCR0235328.1"/>
    </source>
</evidence>
<organism evidence="6 7">
    <name type="scientific">Clostridium innocuum</name>
    <dbReference type="NCBI Taxonomy" id="1522"/>
    <lineage>
        <taxon>Bacteria</taxon>
        <taxon>Bacillati</taxon>
        <taxon>Bacillota</taxon>
        <taxon>Clostridia</taxon>
        <taxon>Eubacteriales</taxon>
        <taxon>Clostridiaceae</taxon>
        <taxon>Clostridium</taxon>
    </lineage>
</organism>
<dbReference type="Proteomes" id="UP001203972">
    <property type="component" value="Unassembled WGS sequence"/>
</dbReference>
<dbReference type="CDD" id="cd02042">
    <property type="entry name" value="ParAB_family"/>
    <property type="match status" value="1"/>
</dbReference>
<dbReference type="InterPro" id="IPR025669">
    <property type="entry name" value="AAA_dom"/>
</dbReference>
<gene>
    <name evidence="6" type="ORF">MKC95_21400</name>
</gene>
<evidence type="ECO:0000256" key="2">
    <source>
        <dbReference type="ARBA" id="ARBA00049360"/>
    </source>
</evidence>
<dbReference type="EMBL" id="JAKTMA010000060">
    <property type="protein sequence ID" value="MCR0235328.1"/>
    <property type="molecule type" value="Genomic_DNA"/>
</dbReference>
<protein>
    <recommendedName>
        <fullName evidence="4">Sporulation initiation inhibitor protein Soj</fullName>
    </recommendedName>
</protein>
<dbReference type="RefSeq" id="WP_216881443.1">
    <property type="nucleotide sequence ID" value="NZ_AP025565.1"/>
</dbReference>
<dbReference type="Pfam" id="PF13614">
    <property type="entry name" value="AAA_31"/>
    <property type="match status" value="1"/>
</dbReference>
<evidence type="ECO:0000256" key="1">
    <source>
        <dbReference type="ARBA" id="ARBA00006976"/>
    </source>
</evidence>
<dbReference type="AlphaFoldDB" id="A0AAP2XZE6"/>
<name>A0AAP2XZE6_CLOIN</name>
<evidence type="ECO:0000256" key="4">
    <source>
        <dbReference type="ARBA" id="ARBA00071824"/>
    </source>
</evidence>
<comment type="caution">
    <text evidence="6">The sequence shown here is derived from an EMBL/GenBank/DDBJ whole genome shotgun (WGS) entry which is preliminary data.</text>
</comment>
<evidence type="ECO:0000259" key="5">
    <source>
        <dbReference type="Pfam" id="PF13614"/>
    </source>
</evidence>
<dbReference type="PANTHER" id="PTHR13696:SF99">
    <property type="entry name" value="COBYRINIC ACID AC-DIAMIDE SYNTHASE"/>
    <property type="match status" value="1"/>
</dbReference>
<comment type="catalytic activity">
    <reaction evidence="2">
        <text>ATP + H2O = ADP + phosphate + H(+)</text>
        <dbReference type="Rhea" id="RHEA:13065"/>
        <dbReference type="ChEBI" id="CHEBI:15377"/>
        <dbReference type="ChEBI" id="CHEBI:15378"/>
        <dbReference type="ChEBI" id="CHEBI:30616"/>
        <dbReference type="ChEBI" id="CHEBI:43474"/>
        <dbReference type="ChEBI" id="CHEBI:456216"/>
    </reaction>
</comment>
<feature type="domain" description="AAA" evidence="5">
    <location>
        <begin position="3"/>
        <end position="183"/>
    </location>
</feature>
<evidence type="ECO:0000313" key="7">
    <source>
        <dbReference type="Proteomes" id="UP001203972"/>
    </source>
</evidence>
<dbReference type="PANTHER" id="PTHR13696">
    <property type="entry name" value="P-LOOP CONTAINING NUCLEOSIDE TRIPHOSPHATE HYDROLASE"/>
    <property type="match status" value="1"/>
</dbReference>
<comment type="subunit">
    <text evidence="3">Dimerizes in the presence of ATP but not ADP; ATP-binding is required for double-stranded (ds)DNA-binding. Interacts with DnaA.</text>
</comment>
<dbReference type="InterPro" id="IPR050678">
    <property type="entry name" value="DNA_Partitioning_ATPase"/>
</dbReference>
<accession>A0AAP2XZE6</accession>
<dbReference type="FunFam" id="3.40.50.300:FF:000285">
    <property type="entry name" value="Sporulation initiation inhibitor Soj"/>
    <property type="match status" value="1"/>
</dbReference>